<dbReference type="EMBL" id="VIFK01000436">
    <property type="protein sequence ID" value="TQE94110.1"/>
    <property type="molecule type" value="Genomic_DNA"/>
</dbReference>
<dbReference type="AlphaFoldDB" id="A0A540VBG7"/>
<proteinExistence type="predicted"/>
<accession>A0A540VBG7</accession>
<gene>
    <name evidence="2" type="ORF">FKY71_17830</name>
</gene>
<comment type="caution">
    <text evidence="2">The sequence shown here is derived from an EMBL/GenBank/DDBJ whole genome shotgun (WGS) entry which is preliminary data.</text>
</comment>
<feature type="region of interest" description="Disordered" evidence="1">
    <location>
        <begin position="1"/>
        <end position="34"/>
    </location>
</feature>
<evidence type="ECO:0000313" key="3">
    <source>
        <dbReference type="Proteomes" id="UP000315400"/>
    </source>
</evidence>
<name>A0A540VBG7_9GAMM</name>
<sequence>MTDTPNPGSDEAAERGCLCPRFDNAKGRGAGGSEGEDAMFWIAPSCPLHGERETVRQAYTRNGDTR</sequence>
<protein>
    <submittedName>
        <fullName evidence="2">Uncharacterized protein</fullName>
    </submittedName>
</protein>
<evidence type="ECO:0000313" key="2">
    <source>
        <dbReference type="EMBL" id="TQE94110.1"/>
    </source>
</evidence>
<organism evidence="2 3">
    <name type="scientific">Spiribacter salinus</name>
    <dbReference type="NCBI Taxonomy" id="1335746"/>
    <lineage>
        <taxon>Bacteria</taxon>
        <taxon>Pseudomonadati</taxon>
        <taxon>Pseudomonadota</taxon>
        <taxon>Gammaproteobacteria</taxon>
        <taxon>Chromatiales</taxon>
        <taxon>Ectothiorhodospiraceae</taxon>
        <taxon>Spiribacter</taxon>
    </lineage>
</organism>
<evidence type="ECO:0000256" key="1">
    <source>
        <dbReference type="SAM" id="MobiDB-lite"/>
    </source>
</evidence>
<reference evidence="2 3" key="1">
    <citation type="submission" date="2019-06" db="EMBL/GenBank/DDBJ databases">
        <title>Metagenome assembled Genome of Spiribacter salinus SL48-SHIP from the microbial mat of Salt Lake 48 (Novosibirsk region, Russia).</title>
        <authorList>
            <person name="Shipova A."/>
            <person name="Rozanov A.S."/>
            <person name="Bryanskaya A.V."/>
            <person name="Peltek S.E."/>
        </authorList>
    </citation>
    <scope>NUCLEOTIDE SEQUENCE [LARGE SCALE GENOMIC DNA]</scope>
    <source>
        <strain evidence="2">SL48-SHIP-2</strain>
    </source>
</reference>
<dbReference type="Proteomes" id="UP000315400">
    <property type="component" value="Unassembled WGS sequence"/>
</dbReference>